<accession>A0A2M7MF39</accession>
<gene>
    <name evidence="2" type="ORF">COZ30_01750</name>
</gene>
<reference evidence="3" key="1">
    <citation type="submission" date="2017-09" db="EMBL/GenBank/DDBJ databases">
        <title>Depth-based differentiation of microbial function through sediment-hosted aquifers and enrichment of novel symbionts in the deep terrestrial subsurface.</title>
        <authorList>
            <person name="Probst A.J."/>
            <person name="Ladd B."/>
            <person name="Jarett J.K."/>
            <person name="Geller-Mcgrath D.E."/>
            <person name="Sieber C.M.K."/>
            <person name="Emerson J.B."/>
            <person name="Anantharaman K."/>
            <person name="Thomas B.C."/>
            <person name="Malmstrom R."/>
            <person name="Stieglmeier M."/>
            <person name="Klingl A."/>
            <person name="Woyke T."/>
            <person name="Ryan C.M."/>
            <person name="Banfield J.F."/>
        </authorList>
    </citation>
    <scope>NUCLEOTIDE SEQUENCE [LARGE SCALE GENOMIC DNA]</scope>
</reference>
<keyword evidence="1" id="KW-1133">Transmembrane helix</keyword>
<name>A0A2M7MF39_9BACT</name>
<dbReference type="Proteomes" id="UP000230064">
    <property type="component" value="Unassembled WGS sequence"/>
</dbReference>
<feature type="transmembrane region" description="Helical" evidence="1">
    <location>
        <begin position="92"/>
        <end position="111"/>
    </location>
</feature>
<comment type="caution">
    <text evidence="2">The sequence shown here is derived from an EMBL/GenBank/DDBJ whole genome shotgun (WGS) entry which is preliminary data.</text>
</comment>
<evidence type="ECO:0008006" key="4">
    <source>
        <dbReference type="Google" id="ProtNLM"/>
    </source>
</evidence>
<sequence length="301" mass="33849">MSWLLVTILAYFFLAIVSLFDRYFLVGPIPNPKTYTFYVGILWFFICLFLIPFGITLPGLSLIILGLVTGLIRIFAILFLTEAIIKSEVSRVIPAIGGFLPLFTFFFFFLYFPKAEILNLFQLIAFVLLVSGSVLVSLKKLSLKIFNFETLKYPIISAFLFALNFFLMKILFLEINFLSGFFLTLIGGGLGAAIFLIFSPFRESIFAQKFTPKISGLFLLGQAFGGLGVISQFYAVFLAKPAQVPLINALEGTRYLFLLFFVFLLSLWRPYFLREEMKGTVLLQKIIAILLIGGGLALLAT</sequence>
<feature type="transmembrane region" description="Helical" evidence="1">
    <location>
        <begin position="210"/>
        <end position="235"/>
    </location>
</feature>
<feature type="transmembrane region" description="Helical" evidence="1">
    <location>
        <begin position="280"/>
        <end position="300"/>
    </location>
</feature>
<dbReference type="AlphaFoldDB" id="A0A2M7MF39"/>
<protein>
    <recommendedName>
        <fullName evidence="4">EamA domain-containing protein</fullName>
    </recommendedName>
</protein>
<feature type="transmembrane region" description="Helical" evidence="1">
    <location>
        <begin position="37"/>
        <end position="55"/>
    </location>
</feature>
<feature type="transmembrane region" description="Helical" evidence="1">
    <location>
        <begin position="178"/>
        <end position="198"/>
    </location>
</feature>
<keyword evidence="1" id="KW-0472">Membrane</keyword>
<evidence type="ECO:0000313" key="2">
    <source>
        <dbReference type="EMBL" id="PIX88133.1"/>
    </source>
</evidence>
<feature type="transmembrane region" description="Helical" evidence="1">
    <location>
        <begin position="6"/>
        <end position="25"/>
    </location>
</feature>
<proteinExistence type="predicted"/>
<organism evidence="2 3">
    <name type="scientific">Candidatus Nealsonbacteria bacterium CG_4_10_14_3_um_filter_36_16</name>
    <dbReference type="NCBI Taxonomy" id="1974685"/>
    <lineage>
        <taxon>Bacteria</taxon>
        <taxon>Candidatus Nealsoniibacteriota</taxon>
    </lineage>
</organism>
<dbReference type="EMBL" id="PFJR01000041">
    <property type="protein sequence ID" value="PIX88133.1"/>
    <property type="molecule type" value="Genomic_DNA"/>
</dbReference>
<feature type="transmembrane region" description="Helical" evidence="1">
    <location>
        <begin position="117"/>
        <end position="138"/>
    </location>
</feature>
<feature type="transmembrane region" description="Helical" evidence="1">
    <location>
        <begin position="150"/>
        <end position="172"/>
    </location>
</feature>
<evidence type="ECO:0000256" key="1">
    <source>
        <dbReference type="SAM" id="Phobius"/>
    </source>
</evidence>
<keyword evidence="1" id="KW-0812">Transmembrane</keyword>
<feature type="transmembrane region" description="Helical" evidence="1">
    <location>
        <begin position="61"/>
        <end position="80"/>
    </location>
</feature>
<feature type="transmembrane region" description="Helical" evidence="1">
    <location>
        <begin position="255"/>
        <end position="273"/>
    </location>
</feature>
<evidence type="ECO:0000313" key="3">
    <source>
        <dbReference type="Proteomes" id="UP000230064"/>
    </source>
</evidence>